<evidence type="ECO:0000313" key="2">
    <source>
        <dbReference type="EMBL" id="KAF6474739.1"/>
    </source>
</evidence>
<dbReference type="Proteomes" id="UP000593571">
    <property type="component" value="Unassembled WGS sequence"/>
</dbReference>
<reference evidence="2 3" key="1">
    <citation type="journal article" date="2020" name="Nature">
        <title>Six reference-quality genomes reveal evolution of bat adaptations.</title>
        <authorList>
            <person name="Jebb D."/>
            <person name="Huang Z."/>
            <person name="Pippel M."/>
            <person name="Hughes G.M."/>
            <person name="Lavrichenko K."/>
            <person name="Devanna P."/>
            <person name="Winkler S."/>
            <person name="Jermiin L.S."/>
            <person name="Skirmuntt E.C."/>
            <person name="Katzourakis A."/>
            <person name="Burkitt-Gray L."/>
            <person name="Ray D.A."/>
            <person name="Sullivan K.A.M."/>
            <person name="Roscito J.G."/>
            <person name="Kirilenko B.M."/>
            <person name="Davalos L.M."/>
            <person name="Corthals A.P."/>
            <person name="Power M.L."/>
            <person name="Jones G."/>
            <person name="Ransome R.D."/>
            <person name="Dechmann D.K.N."/>
            <person name="Locatelli A.G."/>
            <person name="Puechmaille S.J."/>
            <person name="Fedrigo O."/>
            <person name="Jarvis E.D."/>
            <person name="Hiller M."/>
            <person name="Vernes S.C."/>
            <person name="Myers E.W."/>
            <person name="Teeling E.C."/>
        </authorList>
    </citation>
    <scope>NUCLEOTIDE SEQUENCE [LARGE SCALE GENOMIC DNA]</scope>
    <source>
        <strain evidence="2">MRouAeg1</strain>
        <tissue evidence="2">Muscle</tissue>
    </source>
</reference>
<organism evidence="2 3">
    <name type="scientific">Rousettus aegyptiacus</name>
    <name type="common">Egyptian fruit bat</name>
    <name type="synonym">Pteropus aegyptiacus</name>
    <dbReference type="NCBI Taxonomy" id="9407"/>
    <lineage>
        <taxon>Eukaryota</taxon>
        <taxon>Metazoa</taxon>
        <taxon>Chordata</taxon>
        <taxon>Craniata</taxon>
        <taxon>Vertebrata</taxon>
        <taxon>Euteleostomi</taxon>
        <taxon>Mammalia</taxon>
        <taxon>Eutheria</taxon>
        <taxon>Laurasiatheria</taxon>
        <taxon>Chiroptera</taxon>
        <taxon>Yinpterochiroptera</taxon>
        <taxon>Pteropodoidea</taxon>
        <taxon>Pteropodidae</taxon>
        <taxon>Rousettinae</taxon>
        <taxon>Rousettus</taxon>
    </lineage>
</organism>
<evidence type="ECO:0000313" key="3">
    <source>
        <dbReference type="Proteomes" id="UP000593571"/>
    </source>
</evidence>
<feature type="transmembrane region" description="Helical" evidence="1">
    <location>
        <begin position="108"/>
        <end position="128"/>
    </location>
</feature>
<dbReference type="EMBL" id="JACASE010000004">
    <property type="protein sequence ID" value="KAF6474739.1"/>
    <property type="molecule type" value="Genomic_DNA"/>
</dbReference>
<keyword evidence="3" id="KW-1185">Reference proteome</keyword>
<dbReference type="AlphaFoldDB" id="A0A7J8HS78"/>
<name>A0A7J8HS78_ROUAE</name>
<evidence type="ECO:0000256" key="1">
    <source>
        <dbReference type="SAM" id="Phobius"/>
    </source>
</evidence>
<proteinExistence type="predicted"/>
<sequence>MKPAEQRKISAGIANNPFTRTMKGQGKTESLSGALHRNKIIHSLRLKPWDTYESKAGNCQRNFRITDSYLSPLVLLSFLTVCPYQRKWVNEVSKLTHRNLRMICKLDPLALGAFFVLFRFCFLSSLLFSPL</sequence>
<gene>
    <name evidence="2" type="ORF">HJG63_010909</name>
</gene>
<protein>
    <submittedName>
        <fullName evidence="2">Uncharacterized protein</fullName>
    </submittedName>
</protein>
<comment type="caution">
    <text evidence="2">The sequence shown here is derived from an EMBL/GenBank/DDBJ whole genome shotgun (WGS) entry which is preliminary data.</text>
</comment>
<accession>A0A7J8HS78</accession>
<keyword evidence="1" id="KW-0472">Membrane</keyword>
<keyword evidence="1" id="KW-0812">Transmembrane</keyword>
<keyword evidence="1" id="KW-1133">Transmembrane helix</keyword>